<organism evidence="1">
    <name type="scientific">Rhizophora mucronata</name>
    <name type="common">Asiatic mangrove</name>
    <dbReference type="NCBI Taxonomy" id="61149"/>
    <lineage>
        <taxon>Eukaryota</taxon>
        <taxon>Viridiplantae</taxon>
        <taxon>Streptophyta</taxon>
        <taxon>Embryophyta</taxon>
        <taxon>Tracheophyta</taxon>
        <taxon>Spermatophyta</taxon>
        <taxon>Magnoliopsida</taxon>
        <taxon>eudicotyledons</taxon>
        <taxon>Gunneridae</taxon>
        <taxon>Pentapetalae</taxon>
        <taxon>rosids</taxon>
        <taxon>fabids</taxon>
        <taxon>Malpighiales</taxon>
        <taxon>Rhizophoraceae</taxon>
        <taxon>Rhizophora</taxon>
    </lineage>
</organism>
<proteinExistence type="predicted"/>
<dbReference type="AlphaFoldDB" id="A0A2P2N6W3"/>
<accession>A0A2P2N6W3</accession>
<evidence type="ECO:0000313" key="1">
    <source>
        <dbReference type="EMBL" id="MBX38237.1"/>
    </source>
</evidence>
<name>A0A2P2N6W3_RHIMU</name>
<protein>
    <submittedName>
        <fullName evidence="1">Uncharacterized protein</fullName>
    </submittedName>
</protein>
<sequence>MKQVRKSRLFTHFLGNTHYIKSNKVQIYI</sequence>
<dbReference type="EMBL" id="GGEC01057753">
    <property type="protein sequence ID" value="MBX38237.1"/>
    <property type="molecule type" value="Transcribed_RNA"/>
</dbReference>
<reference evidence="1" key="1">
    <citation type="submission" date="2018-02" db="EMBL/GenBank/DDBJ databases">
        <title>Rhizophora mucronata_Transcriptome.</title>
        <authorList>
            <person name="Meera S.P."/>
            <person name="Sreeshan A."/>
            <person name="Augustine A."/>
        </authorList>
    </citation>
    <scope>NUCLEOTIDE SEQUENCE</scope>
    <source>
        <tissue evidence="1">Leaf</tissue>
    </source>
</reference>